<dbReference type="EMBL" id="AP021888">
    <property type="protein sequence ID" value="BBP44381.1"/>
    <property type="molecule type" value="Genomic_DNA"/>
</dbReference>
<dbReference type="Gene3D" id="3.60.15.10">
    <property type="entry name" value="Ribonuclease Z/Hydroxyacylglutathione hydrolase-like"/>
    <property type="match status" value="1"/>
</dbReference>
<dbReference type="RefSeq" id="WP_173292103.1">
    <property type="nucleotide sequence ID" value="NZ_AP021888.1"/>
</dbReference>
<dbReference type="InterPro" id="IPR036866">
    <property type="entry name" value="RibonucZ/Hydroxyglut_hydro"/>
</dbReference>
<dbReference type="SUPFAM" id="SSF56281">
    <property type="entry name" value="Metallo-hydrolase/oxidoreductase"/>
    <property type="match status" value="1"/>
</dbReference>
<dbReference type="CDD" id="cd16282">
    <property type="entry name" value="metallo-hydrolase-like_MBL-fold"/>
    <property type="match status" value="1"/>
</dbReference>
<name>A0A6F8PQI4_9GAMM</name>
<dbReference type="AlphaFoldDB" id="A0A6F8PQI4"/>
<evidence type="ECO:0000313" key="2">
    <source>
        <dbReference type="EMBL" id="BBP44381.1"/>
    </source>
</evidence>
<proteinExistence type="predicted"/>
<dbReference type="InterPro" id="IPR001279">
    <property type="entry name" value="Metallo-B-lactamas"/>
</dbReference>
<dbReference type="Proteomes" id="UP000501466">
    <property type="component" value="Chromosome"/>
</dbReference>
<evidence type="ECO:0000259" key="1">
    <source>
        <dbReference type="SMART" id="SM00849"/>
    </source>
</evidence>
<evidence type="ECO:0000313" key="3">
    <source>
        <dbReference type="Proteomes" id="UP000501466"/>
    </source>
</evidence>
<keyword evidence="3" id="KW-1185">Reference proteome</keyword>
<accession>A0A6F8PQI4</accession>
<organism evidence="2 3">
    <name type="scientific">Thiosulfativibrio zosterae</name>
    <dbReference type="NCBI Taxonomy" id="2675053"/>
    <lineage>
        <taxon>Bacteria</taxon>
        <taxon>Pseudomonadati</taxon>
        <taxon>Pseudomonadota</taxon>
        <taxon>Gammaproteobacteria</taxon>
        <taxon>Thiotrichales</taxon>
        <taxon>Piscirickettsiaceae</taxon>
        <taxon>Thiosulfativibrio</taxon>
    </lineage>
</organism>
<dbReference type="KEGG" id="tzo:THMIRHAT_21270"/>
<dbReference type="SMART" id="SM00849">
    <property type="entry name" value="Lactamase_B"/>
    <property type="match status" value="1"/>
</dbReference>
<protein>
    <recommendedName>
        <fullName evidence="1">Metallo-beta-lactamase domain-containing protein</fullName>
    </recommendedName>
</protein>
<feature type="domain" description="Metallo-beta-lactamase" evidence="1">
    <location>
        <begin position="101"/>
        <end position="292"/>
    </location>
</feature>
<reference evidence="3" key="1">
    <citation type="submission" date="2019-11" db="EMBL/GenBank/DDBJ databases">
        <title>Isolation and characterization of two novel species in the genus Thiomicrorhabdus.</title>
        <authorList>
            <person name="Mochizuki J."/>
            <person name="Kojima H."/>
            <person name="Fukui M."/>
        </authorList>
    </citation>
    <scope>NUCLEOTIDE SEQUENCE [LARGE SCALE GENOMIC DNA]</scope>
    <source>
        <strain evidence="3">AkT22</strain>
    </source>
</reference>
<sequence>MNNLLRILSLTILTSHLPTALAEDAYIKSFEAYAQDLKAKTGDTHLSQSVLNYAEEVAKAEKKAGYIGKTLTLPPAIEVAPGVYTLVGSLIWHNPSNYGLNNNLTFMVFEDGVFVFNAGPNPAVAHAFHQQIKKITDKPVKWVAVENSQGHAYLGASYWVDKGVKHLYSHSVANRDFHNAFEHIKKSWGDRVGHEITQTARDVSGQFTTFDEPLRIKVGENEEVQIMNFGPGHTPGSTVVYVPSRNIVLPGDLAYNERMLALFSYTDTFQWTQTFENFVNAMPKDVIVIPGHGHPTTLAQVKIDTYDYLKFLQNAVQDLINKGGTEADVKEIDQSAYKDRPVYEQTHLQNAAHIYKEITGGDLGQSYE</sequence>
<gene>
    <name evidence="2" type="ORF">THMIRHAT_21270</name>
</gene>